<evidence type="ECO:0000313" key="1">
    <source>
        <dbReference type="EMBL" id="KAG1355208.1"/>
    </source>
</evidence>
<comment type="caution">
    <text evidence="1">The sequence shown here is derived from an EMBL/GenBank/DDBJ whole genome shotgun (WGS) entry which is preliminary data.</text>
</comment>
<dbReference type="PANTHER" id="PTHR36492:SF2">
    <property type="entry name" value="[ACYL-CARRIER-PROTEIN] PHOSPHODIESTERASE PPTH"/>
    <property type="match status" value="1"/>
</dbReference>
<protein>
    <submittedName>
        <fullName evidence="1">Putative Anaerobic nitric oxide reductase transcription regulator norR</fullName>
    </submittedName>
</protein>
<gene>
    <name evidence="1" type="ORF">COCNU_07G013200</name>
</gene>
<dbReference type="AlphaFoldDB" id="A0A8K0IG82"/>
<name>A0A8K0IG82_COCNU</name>
<dbReference type="Proteomes" id="UP000797356">
    <property type="component" value="Chromosome 7"/>
</dbReference>
<dbReference type="EMBL" id="CM017878">
    <property type="protein sequence ID" value="KAG1355208.1"/>
    <property type="molecule type" value="Genomic_DNA"/>
</dbReference>
<organism evidence="1 2">
    <name type="scientific">Cocos nucifera</name>
    <name type="common">Coconut palm</name>
    <dbReference type="NCBI Taxonomy" id="13894"/>
    <lineage>
        <taxon>Eukaryota</taxon>
        <taxon>Viridiplantae</taxon>
        <taxon>Streptophyta</taxon>
        <taxon>Embryophyta</taxon>
        <taxon>Tracheophyta</taxon>
        <taxon>Spermatophyta</taxon>
        <taxon>Magnoliopsida</taxon>
        <taxon>Liliopsida</taxon>
        <taxon>Arecaceae</taxon>
        <taxon>Arecoideae</taxon>
        <taxon>Cocoseae</taxon>
        <taxon>Attaleinae</taxon>
        <taxon>Cocos</taxon>
    </lineage>
</organism>
<sequence length="60" mass="7197">MNGGENWLPFCIYHEEFMDQVSPSYWSEYYSKNKREPDNTDLAPWVARFYTRYSMVEGGC</sequence>
<reference evidence="1" key="1">
    <citation type="journal article" date="2017" name="Gigascience">
        <title>The genome draft of coconut (Cocos nucifera).</title>
        <authorList>
            <person name="Xiao Y."/>
            <person name="Xu P."/>
            <person name="Fan H."/>
            <person name="Baudouin L."/>
            <person name="Xia W."/>
            <person name="Bocs S."/>
            <person name="Xu J."/>
            <person name="Li Q."/>
            <person name="Guo A."/>
            <person name="Zhou L."/>
            <person name="Li J."/>
            <person name="Wu Y."/>
            <person name="Ma Z."/>
            <person name="Armero A."/>
            <person name="Issali A.E."/>
            <person name="Liu N."/>
            <person name="Peng M."/>
            <person name="Yang Y."/>
        </authorList>
    </citation>
    <scope>NUCLEOTIDE SEQUENCE</scope>
    <source>
        <tissue evidence="1">Spear leaf of Hainan Tall coconut</tissue>
    </source>
</reference>
<dbReference type="InterPro" id="IPR052963">
    <property type="entry name" value="Pantetheine_PDE"/>
</dbReference>
<proteinExistence type="predicted"/>
<dbReference type="OrthoDB" id="550558at2759"/>
<keyword evidence="2" id="KW-1185">Reference proteome</keyword>
<reference evidence="1" key="2">
    <citation type="submission" date="2019-07" db="EMBL/GenBank/DDBJ databases">
        <authorList>
            <person name="Yang Y."/>
            <person name="Bocs S."/>
            <person name="Baudouin L."/>
        </authorList>
    </citation>
    <scope>NUCLEOTIDE SEQUENCE</scope>
    <source>
        <tissue evidence="1">Spear leaf of Hainan Tall coconut</tissue>
    </source>
</reference>
<accession>A0A8K0IG82</accession>
<dbReference type="PANTHER" id="PTHR36492">
    <property type="match status" value="1"/>
</dbReference>
<evidence type="ECO:0000313" key="2">
    <source>
        <dbReference type="Proteomes" id="UP000797356"/>
    </source>
</evidence>